<proteinExistence type="predicted"/>
<reference evidence="3 4" key="1">
    <citation type="submission" date="2024-10" db="EMBL/GenBank/DDBJ databases">
        <title>The Natural Products Discovery Center: Release of the First 8490 Sequenced Strains for Exploring Actinobacteria Biosynthetic Diversity.</title>
        <authorList>
            <person name="Kalkreuter E."/>
            <person name="Kautsar S.A."/>
            <person name="Yang D."/>
            <person name="Bader C.D."/>
            <person name="Teijaro C.N."/>
            <person name="Fluegel L."/>
            <person name="Davis C.M."/>
            <person name="Simpson J.R."/>
            <person name="Lauterbach L."/>
            <person name="Steele A.D."/>
            <person name="Gui C."/>
            <person name="Meng S."/>
            <person name="Li G."/>
            <person name="Viehrig K."/>
            <person name="Ye F."/>
            <person name="Su P."/>
            <person name="Kiefer A.F."/>
            <person name="Nichols A."/>
            <person name="Cepeda A.J."/>
            <person name="Yan W."/>
            <person name="Fan B."/>
            <person name="Jiang Y."/>
            <person name="Adhikari A."/>
            <person name="Zheng C.-J."/>
            <person name="Schuster L."/>
            <person name="Cowan T.M."/>
            <person name="Smanski M.J."/>
            <person name="Chevrette M.G."/>
            <person name="De Carvalho L.P.S."/>
            <person name="Shen B."/>
        </authorList>
    </citation>
    <scope>NUCLEOTIDE SEQUENCE [LARGE SCALE GENOMIC DNA]</scope>
    <source>
        <strain evidence="3 4">NPDC001390</strain>
    </source>
</reference>
<dbReference type="EMBL" id="JBIAWJ010000001">
    <property type="protein sequence ID" value="MFF4520079.1"/>
    <property type="molecule type" value="Genomic_DNA"/>
</dbReference>
<accession>A0ABW6U9G1</accession>
<comment type="caution">
    <text evidence="3">The sequence shown here is derived from an EMBL/GenBank/DDBJ whole genome shotgun (WGS) entry which is preliminary data.</text>
</comment>
<evidence type="ECO:0000313" key="4">
    <source>
        <dbReference type="Proteomes" id="UP001602058"/>
    </source>
</evidence>
<organism evidence="3 4">
    <name type="scientific">Streptomyces bluensis</name>
    <dbReference type="NCBI Taxonomy" id="33897"/>
    <lineage>
        <taxon>Bacteria</taxon>
        <taxon>Bacillati</taxon>
        <taxon>Actinomycetota</taxon>
        <taxon>Actinomycetes</taxon>
        <taxon>Kitasatosporales</taxon>
        <taxon>Streptomycetaceae</taxon>
        <taxon>Streptomyces</taxon>
    </lineage>
</organism>
<dbReference type="GO" id="GO:0005524">
    <property type="term" value="F:ATP binding"/>
    <property type="evidence" value="ECO:0007669"/>
    <property type="project" value="UniProtKB-KW"/>
</dbReference>
<feature type="domain" description="Histidine kinase/HSP90-like ATPase" evidence="2">
    <location>
        <begin position="11"/>
        <end position="112"/>
    </location>
</feature>
<evidence type="ECO:0000313" key="3">
    <source>
        <dbReference type="EMBL" id="MFF4520079.1"/>
    </source>
</evidence>
<name>A0ABW6U9G1_9ACTN</name>
<dbReference type="Gene3D" id="3.30.565.10">
    <property type="entry name" value="Histidine kinase-like ATPase, C-terminal domain"/>
    <property type="match status" value="1"/>
</dbReference>
<evidence type="ECO:0000256" key="1">
    <source>
        <dbReference type="ARBA" id="ARBA00022527"/>
    </source>
</evidence>
<protein>
    <submittedName>
        <fullName evidence="3">ATP-binding protein</fullName>
    </submittedName>
</protein>
<keyword evidence="3" id="KW-0547">Nucleotide-binding</keyword>
<dbReference type="InterPro" id="IPR036890">
    <property type="entry name" value="HATPase_C_sf"/>
</dbReference>
<keyword evidence="1" id="KW-0723">Serine/threonine-protein kinase</keyword>
<dbReference type="PANTHER" id="PTHR35526:SF3">
    <property type="entry name" value="ANTI-SIGMA-F FACTOR RSBW"/>
    <property type="match status" value="1"/>
</dbReference>
<dbReference type="SUPFAM" id="SSF55874">
    <property type="entry name" value="ATPase domain of HSP90 chaperone/DNA topoisomerase II/histidine kinase"/>
    <property type="match status" value="1"/>
</dbReference>
<gene>
    <name evidence="3" type="ORF">ACFY1D_01175</name>
</gene>
<dbReference type="PANTHER" id="PTHR35526">
    <property type="entry name" value="ANTI-SIGMA-F FACTOR RSBW-RELATED"/>
    <property type="match status" value="1"/>
</dbReference>
<dbReference type="RefSeq" id="WP_387882609.1">
    <property type="nucleotide sequence ID" value="NZ_JBIAWJ010000001.1"/>
</dbReference>
<dbReference type="CDD" id="cd16936">
    <property type="entry name" value="HATPase_RsbW-like"/>
    <property type="match status" value="1"/>
</dbReference>
<keyword evidence="1" id="KW-0418">Kinase</keyword>
<dbReference type="Proteomes" id="UP001602058">
    <property type="component" value="Unassembled WGS sequence"/>
</dbReference>
<keyword evidence="1" id="KW-0808">Transferase</keyword>
<dbReference type="Pfam" id="PF13581">
    <property type="entry name" value="HATPase_c_2"/>
    <property type="match status" value="1"/>
</dbReference>
<keyword evidence="4" id="KW-1185">Reference proteome</keyword>
<dbReference type="InterPro" id="IPR050267">
    <property type="entry name" value="Anti-sigma-factor_SerPK"/>
</dbReference>
<sequence length="140" mass="15310">MPEPWTYTLSIPNDPRAVTICRRTLRLILALHDLPQLTEAAELLATELVANAVHHTKGPAAIRLRWSDPVLRIGVWDTDPGPPIPAPRIETPLNLAPESGRGLTLVEGCSDNWGWYTLGTATQPPEGNGKFVWCELTTAA</sequence>
<keyword evidence="3" id="KW-0067">ATP-binding</keyword>
<evidence type="ECO:0000259" key="2">
    <source>
        <dbReference type="Pfam" id="PF13581"/>
    </source>
</evidence>
<dbReference type="InterPro" id="IPR003594">
    <property type="entry name" value="HATPase_dom"/>
</dbReference>